<protein>
    <submittedName>
        <fullName evidence="2">Uncharacterized protein</fullName>
    </submittedName>
</protein>
<dbReference type="WBParaSite" id="nRc.2.0.1.t41496-RA">
    <property type="protein sequence ID" value="nRc.2.0.1.t41496-RA"/>
    <property type="gene ID" value="nRc.2.0.1.g41496"/>
</dbReference>
<proteinExistence type="predicted"/>
<name>A0A915KSN6_ROMCU</name>
<dbReference type="Proteomes" id="UP000887565">
    <property type="component" value="Unplaced"/>
</dbReference>
<reference evidence="2" key="1">
    <citation type="submission" date="2022-11" db="UniProtKB">
        <authorList>
            <consortium name="WormBaseParasite"/>
        </authorList>
    </citation>
    <scope>IDENTIFICATION</scope>
</reference>
<organism evidence="1 2">
    <name type="scientific">Romanomermis culicivorax</name>
    <name type="common">Nematode worm</name>
    <dbReference type="NCBI Taxonomy" id="13658"/>
    <lineage>
        <taxon>Eukaryota</taxon>
        <taxon>Metazoa</taxon>
        <taxon>Ecdysozoa</taxon>
        <taxon>Nematoda</taxon>
        <taxon>Enoplea</taxon>
        <taxon>Dorylaimia</taxon>
        <taxon>Mermithida</taxon>
        <taxon>Mermithoidea</taxon>
        <taxon>Mermithidae</taxon>
        <taxon>Romanomermis</taxon>
    </lineage>
</organism>
<keyword evidence="1" id="KW-1185">Reference proteome</keyword>
<evidence type="ECO:0000313" key="1">
    <source>
        <dbReference type="Proteomes" id="UP000887565"/>
    </source>
</evidence>
<accession>A0A915KSN6</accession>
<dbReference type="AlphaFoldDB" id="A0A915KSN6"/>
<sequence>MCKGDTGDQKEKKGYLIFVIEKYHCGCIRPLCIDRGNKFDVKSGGLDIISMYTKRRVYENTVYHGSFP</sequence>
<evidence type="ECO:0000313" key="2">
    <source>
        <dbReference type="WBParaSite" id="nRc.2.0.1.t41496-RA"/>
    </source>
</evidence>